<dbReference type="PANTHER" id="PTHR31102:SF1">
    <property type="entry name" value="CATION_H+ EXCHANGER DOMAIN-CONTAINING PROTEIN"/>
    <property type="match status" value="1"/>
</dbReference>
<dbReference type="Proteomes" id="UP000440004">
    <property type="component" value="Unassembled WGS sequence"/>
</dbReference>
<feature type="domain" description="Cation/H+ exchanger transmembrane" evidence="6">
    <location>
        <begin position="8"/>
        <end position="385"/>
    </location>
</feature>
<keyword evidence="2 5" id="KW-0812">Transmembrane</keyword>
<feature type="transmembrane region" description="Helical" evidence="5">
    <location>
        <begin position="84"/>
        <end position="107"/>
    </location>
</feature>
<feature type="transmembrane region" description="Helical" evidence="5">
    <location>
        <begin position="185"/>
        <end position="209"/>
    </location>
</feature>
<proteinExistence type="predicted"/>
<feature type="transmembrane region" description="Helical" evidence="5">
    <location>
        <begin position="114"/>
        <end position="137"/>
    </location>
</feature>
<feature type="transmembrane region" description="Helical" evidence="5">
    <location>
        <begin position="25"/>
        <end position="44"/>
    </location>
</feature>
<feature type="transmembrane region" description="Helical" evidence="5">
    <location>
        <begin position="274"/>
        <end position="294"/>
    </location>
</feature>
<feature type="transmembrane region" description="Helical" evidence="5">
    <location>
        <begin position="240"/>
        <end position="258"/>
    </location>
</feature>
<dbReference type="PANTHER" id="PTHR31102">
    <property type="match status" value="1"/>
</dbReference>
<dbReference type="GO" id="GO:1902600">
    <property type="term" value="P:proton transmembrane transport"/>
    <property type="evidence" value="ECO:0007669"/>
    <property type="project" value="InterPro"/>
</dbReference>
<dbReference type="RefSeq" id="WP_152803786.1">
    <property type="nucleotide sequence ID" value="NZ_WHNX01000011.1"/>
</dbReference>
<feature type="transmembrane region" description="Helical" evidence="5">
    <location>
        <begin position="362"/>
        <end position="382"/>
    </location>
</feature>
<feature type="transmembrane region" description="Helical" evidence="5">
    <location>
        <begin position="149"/>
        <end position="173"/>
    </location>
</feature>
<reference evidence="7 8" key="1">
    <citation type="submission" date="2019-10" db="EMBL/GenBank/DDBJ databases">
        <title>Alkalibaculum tamaniensis sp.nov., a new alkaliphilic acetogen, isolated on methoxylated aromatics from a mud volcano.</title>
        <authorList>
            <person name="Khomyakova M.A."/>
            <person name="Merkel A.Y."/>
            <person name="Bonch-Osmolovskaya E.A."/>
            <person name="Slobodkin A.I."/>
        </authorList>
    </citation>
    <scope>NUCLEOTIDE SEQUENCE [LARGE SCALE GENOMIC DNA]</scope>
    <source>
        <strain evidence="7 8">M08DMB</strain>
    </source>
</reference>
<dbReference type="GO" id="GO:0015297">
    <property type="term" value="F:antiporter activity"/>
    <property type="evidence" value="ECO:0007669"/>
    <property type="project" value="InterPro"/>
</dbReference>
<accession>A0A6A7KA13</accession>
<keyword evidence="8" id="KW-1185">Reference proteome</keyword>
<dbReference type="GO" id="GO:0016020">
    <property type="term" value="C:membrane"/>
    <property type="evidence" value="ECO:0007669"/>
    <property type="project" value="UniProtKB-SubCell"/>
</dbReference>
<sequence>MAFSLAIIILLGLLCNEIFTKLKLTGLIGMLLLGVLIGPYGLNWLHQDILFISEDLRKIALIIILIRAGFGINRDTLTKVGISALKLSFIPVIFEGVTIMIIAQYFLDISKIEAGMLGFIIAAVSPAVIVPQMLSFIDRGKGEKKGIPTMILAGASVDDVVAITIFSSFVGMYGGQNMKFSSQLLNIPLSILTGVLIGIILSFILLYLFNHYIIRDTKKVLMILASAILLTTLEDILHDIIPIAALLGVMIIGFIILEKKKDLAIDLSDKFNKLWIFAEIILFVLVGAQVDIHLAAQTGWIGMLIISIGLIARSVGVYLSLLGTNLLLKEKMFCIVSYLPKATVQAAIGAVPLSIGAPSGEIILALAVLAIIITAPLGAIAIKVMGEKVLE</sequence>
<evidence type="ECO:0000259" key="6">
    <source>
        <dbReference type="Pfam" id="PF00999"/>
    </source>
</evidence>
<keyword evidence="3 5" id="KW-1133">Transmembrane helix</keyword>
<evidence type="ECO:0000256" key="4">
    <source>
        <dbReference type="ARBA" id="ARBA00023136"/>
    </source>
</evidence>
<dbReference type="InterPro" id="IPR051843">
    <property type="entry name" value="CPA1_transporter"/>
</dbReference>
<comment type="subcellular location">
    <subcellularLocation>
        <location evidence="1">Membrane</location>
        <topology evidence="1">Multi-pass membrane protein</topology>
    </subcellularLocation>
</comment>
<name>A0A6A7KA13_9FIRM</name>
<organism evidence="7 8">
    <name type="scientific">Alkalibaculum sporogenes</name>
    <dbReference type="NCBI Taxonomy" id="2655001"/>
    <lineage>
        <taxon>Bacteria</taxon>
        <taxon>Bacillati</taxon>
        <taxon>Bacillota</taxon>
        <taxon>Clostridia</taxon>
        <taxon>Eubacteriales</taxon>
        <taxon>Eubacteriaceae</taxon>
        <taxon>Alkalibaculum</taxon>
    </lineage>
</organism>
<evidence type="ECO:0000313" key="7">
    <source>
        <dbReference type="EMBL" id="MPW25883.1"/>
    </source>
</evidence>
<keyword evidence="4 5" id="KW-0472">Membrane</keyword>
<evidence type="ECO:0000313" key="8">
    <source>
        <dbReference type="Proteomes" id="UP000440004"/>
    </source>
</evidence>
<dbReference type="InterPro" id="IPR038770">
    <property type="entry name" value="Na+/solute_symporter_sf"/>
</dbReference>
<feature type="transmembrane region" description="Helical" evidence="5">
    <location>
        <begin position="300"/>
        <end position="321"/>
    </location>
</feature>
<evidence type="ECO:0000256" key="2">
    <source>
        <dbReference type="ARBA" id="ARBA00022692"/>
    </source>
</evidence>
<evidence type="ECO:0000256" key="3">
    <source>
        <dbReference type="ARBA" id="ARBA00022989"/>
    </source>
</evidence>
<dbReference type="Gene3D" id="1.20.1530.20">
    <property type="match status" value="1"/>
</dbReference>
<evidence type="ECO:0000256" key="1">
    <source>
        <dbReference type="ARBA" id="ARBA00004141"/>
    </source>
</evidence>
<dbReference type="Pfam" id="PF00999">
    <property type="entry name" value="Na_H_Exchanger"/>
    <property type="match status" value="1"/>
</dbReference>
<gene>
    <name evidence="7" type="ORF">GC105_08780</name>
</gene>
<dbReference type="EMBL" id="WHNX01000011">
    <property type="protein sequence ID" value="MPW25883.1"/>
    <property type="molecule type" value="Genomic_DNA"/>
</dbReference>
<dbReference type="InterPro" id="IPR006153">
    <property type="entry name" value="Cation/H_exchanger_TM"/>
</dbReference>
<feature type="transmembrane region" description="Helical" evidence="5">
    <location>
        <begin position="333"/>
        <end position="356"/>
    </location>
</feature>
<protein>
    <submittedName>
        <fullName evidence="7">Sodium:proton antiporter</fullName>
    </submittedName>
</protein>
<dbReference type="AlphaFoldDB" id="A0A6A7KA13"/>
<comment type="caution">
    <text evidence="7">The sequence shown here is derived from an EMBL/GenBank/DDBJ whole genome shotgun (WGS) entry which is preliminary data.</text>
</comment>
<evidence type="ECO:0000256" key="5">
    <source>
        <dbReference type="SAM" id="Phobius"/>
    </source>
</evidence>